<evidence type="ECO:0000259" key="1">
    <source>
        <dbReference type="Pfam" id="PF01571"/>
    </source>
</evidence>
<dbReference type="InterPro" id="IPR028896">
    <property type="entry name" value="GcvT/YgfZ/DmdA"/>
</dbReference>
<feature type="domain" description="GCVT N-terminal" evidence="1">
    <location>
        <begin position="425"/>
        <end position="688"/>
    </location>
</feature>
<evidence type="ECO:0000259" key="2">
    <source>
        <dbReference type="Pfam" id="PF08669"/>
    </source>
</evidence>
<dbReference type="Pfam" id="PF09347">
    <property type="entry name" value="DUF1989"/>
    <property type="match status" value="1"/>
</dbReference>
<organism evidence="4 5">
    <name type="scientific">Dongia mobilis</name>
    <dbReference type="NCBI Taxonomy" id="578943"/>
    <lineage>
        <taxon>Bacteria</taxon>
        <taxon>Pseudomonadati</taxon>
        <taxon>Pseudomonadota</taxon>
        <taxon>Alphaproteobacteria</taxon>
        <taxon>Rhodospirillales</taxon>
        <taxon>Dongiaceae</taxon>
        <taxon>Dongia</taxon>
    </lineage>
</organism>
<dbReference type="Proteomes" id="UP000295783">
    <property type="component" value="Unassembled WGS sequence"/>
</dbReference>
<keyword evidence="4" id="KW-0489">Methyltransferase</keyword>
<dbReference type="PANTHER" id="PTHR43757">
    <property type="entry name" value="AMINOMETHYLTRANSFERASE"/>
    <property type="match status" value="1"/>
</dbReference>
<gene>
    <name evidence="4" type="ORF">A8950_1164</name>
</gene>
<dbReference type="SUPFAM" id="SSF103025">
    <property type="entry name" value="Folate-binding domain"/>
    <property type="match status" value="1"/>
</dbReference>
<evidence type="ECO:0000259" key="3">
    <source>
        <dbReference type="Pfam" id="PF09347"/>
    </source>
</evidence>
<evidence type="ECO:0000313" key="4">
    <source>
        <dbReference type="EMBL" id="TDQ84605.1"/>
    </source>
</evidence>
<dbReference type="Pfam" id="PF01571">
    <property type="entry name" value="GCV_T"/>
    <property type="match status" value="1"/>
</dbReference>
<dbReference type="AlphaFoldDB" id="A0A4R6WSL3"/>
<dbReference type="InterPro" id="IPR013977">
    <property type="entry name" value="GcvT_C"/>
</dbReference>
<proteinExistence type="predicted"/>
<evidence type="ECO:0000313" key="5">
    <source>
        <dbReference type="Proteomes" id="UP000295783"/>
    </source>
</evidence>
<protein>
    <submittedName>
        <fullName evidence="4">Aminomethyltransferase</fullName>
    </submittedName>
</protein>
<dbReference type="InterPro" id="IPR027266">
    <property type="entry name" value="TrmE/GcvT-like"/>
</dbReference>
<dbReference type="Gene3D" id="3.30.1360.120">
    <property type="entry name" value="Probable tRNA modification gtpase trme, domain 1"/>
    <property type="match status" value="1"/>
</dbReference>
<dbReference type="EMBL" id="SNYW01000006">
    <property type="protein sequence ID" value="TDQ84605.1"/>
    <property type="molecule type" value="Genomic_DNA"/>
</dbReference>
<dbReference type="InterPro" id="IPR029043">
    <property type="entry name" value="GcvT/YgfZ_C"/>
</dbReference>
<reference evidence="4 5" key="1">
    <citation type="submission" date="2019-03" db="EMBL/GenBank/DDBJ databases">
        <title>Genomic Encyclopedia of Type Strains, Phase III (KMG-III): the genomes of soil and plant-associated and newly described type strains.</title>
        <authorList>
            <person name="Whitman W."/>
        </authorList>
    </citation>
    <scope>NUCLEOTIDE SEQUENCE [LARGE SCALE GENOMIC DNA]</scope>
    <source>
        <strain evidence="4 5">CGMCC 1.7660</strain>
    </source>
</reference>
<dbReference type="GO" id="GO:0008168">
    <property type="term" value="F:methyltransferase activity"/>
    <property type="evidence" value="ECO:0007669"/>
    <property type="project" value="UniProtKB-KW"/>
</dbReference>
<dbReference type="InterPro" id="IPR018959">
    <property type="entry name" value="DUF1989"/>
</dbReference>
<keyword evidence="5" id="KW-1185">Reference proteome</keyword>
<dbReference type="GO" id="GO:0032259">
    <property type="term" value="P:methylation"/>
    <property type="evidence" value="ECO:0007669"/>
    <property type="project" value="UniProtKB-KW"/>
</dbReference>
<name>A0A4R6WSL3_9PROT</name>
<feature type="domain" description="Aminomethyltransferase C-terminal" evidence="2">
    <location>
        <begin position="710"/>
        <end position="790"/>
    </location>
</feature>
<dbReference type="PANTHER" id="PTHR43757:SF2">
    <property type="entry name" value="AMINOMETHYLTRANSFERASE, MITOCHONDRIAL"/>
    <property type="match status" value="1"/>
</dbReference>
<comment type="caution">
    <text evidence="4">The sequence shown here is derived from an EMBL/GenBank/DDBJ whole genome shotgun (WGS) entry which is preliminary data.</text>
</comment>
<feature type="domain" description="DUF1989" evidence="3">
    <location>
        <begin position="203"/>
        <end position="370"/>
    </location>
</feature>
<keyword evidence="4" id="KW-0808">Transferase</keyword>
<dbReference type="SUPFAM" id="SSF101790">
    <property type="entry name" value="Aminomethyltransferase beta-barrel domain"/>
    <property type="match status" value="1"/>
</dbReference>
<dbReference type="InterPro" id="IPR006222">
    <property type="entry name" value="GCVT_N"/>
</dbReference>
<dbReference type="Pfam" id="PF08669">
    <property type="entry name" value="GCV_T_C"/>
    <property type="match status" value="1"/>
</dbReference>
<accession>A0A4R6WSL3</accession>
<sequence>MNIAASVLPLTRPRVIQPGLDRWDPQVETYRVPGLGALVLRLQGGDRLTITDREGRQPAELAVFTVATPGSNDPARADFAALDLKPGAESAGIARLLAGDIADADGPDQVAEWRRQLRRWNLPGGIDRVARVLEGDTRAGEAVTFTAGRDAVVVIHAPGAPMAPAEQSPATDLGVTLQRHAANPAPLPELPAPLGDIVAEFRVDRCTALSYEVKEGQFIQVIDVAGRQCSDFVAFDARQLQRGKERGIDMTTTRTMLGSIYPGPGLASKFFDMDMQALTEVIRDTCGRHDTFGLACTSRFYEDAGYPGHPSCSENFNNALERFGLDRRRGWQAVNLFYNTGISATNAIFLDDPWSRPGDYVLMRALKDLVCGSSACPDDIDATNAWNPTDIHVRIYDAKHSFSKAMAFRMTPDAEPRLTRETGFHPRISALTRNFTEYRGFWLPNRFNNAGPTAEYWACREAAAVMDLSPLRKFEVLGADAEDLLQIACTRNIRKLSDGQVVYTAMCYPHGGMVDDGTVFRLGPDRYRWIGGDEFGGKWLRDLAEQRGLKQVWVKSATDQLHNIALQGPKSRDILKEIIWTPPARPRVDEIQWFHFTVGRIGDFNGIAVVVSRTGYSGELGYEIFCHPKDAPAVWDAIWEAGRPHGLEPLGLEALDILRIEAGLIFAHYEFNDQTDPYEAGIGFTVAAKGNEEFVGREAVLRRKENPRQQLVGLEIDAKQAVGHGDCVHVGRAQVGIVTSGCISPILGKNIALCRMDVAYAAIGTEVEVGKIDGHQKRLPARVVRFPFYDPEKLKPRS</sequence>